<reference evidence="2 3" key="1">
    <citation type="submission" date="2018-06" db="EMBL/GenBank/DDBJ databases">
        <title>Genome sequencing of Oceanotoga sp. sy52.</title>
        <authorList>
            <person name="Mori K."/>
        </authorList>
    </citation>
    <scope>NUCLEOTIDE SEQUENCE [LARGE SCALE GENOMIC DNA]</scope>
    <source>
        <strain evidence="3">sy52</strain>
    </source>
</reference>
<dbReference type="GO" id="GO:1904047">
    <property type="term" value="F:S-adenosyl-L-methionine binding"/>
    <property type="evidence" value="ECO:0007669"/>
    <property type="project" value="TreeGrafter"/>
</dbReference>
<dbReference type="EMBL" id="AP018712">
    <property type="protein sequence ID" value="BBE31322.1"/>
    <property type="molecule type" value="Genomic_DNA"/>
</dbReference>
<accession>A0A7G1GAS0</accession>
<dbReference type="Proteomes" id="UP000516361">
    <property type="component" value="Chromosome"/>
</dbReference>
<name>A0A7G1GAS0_9BACT</name>
<dbReference type="GO" id="GO:0009116">
    <property type="term" value="P:nucleoside metabolic process"/>
    <property type="evidence" value="ECO:0007669"/>
    <property type="project" value="InterPro"/>
</dbReference>
<organism evidence="2 3">
    <name type="scientific">Tepiditoga spiralis</name>
    <dbReference type="NCBI Taxonomy" id="2108365"/>
    <lineage>
        <taxon>Bacteria</taxon>
        <taxon>Thermotogati</taxon>
        <taxon>Thermotogota</taxon>
        <taxon>Thermotogae</taxon>
        <taxon>Petrotogales</taxon>
        <taxon>Petrotogaceae</taxon>
        <taxon>Tepiditoga</taxon>
    </lineage>
</organism>
<keyword evidence="3" id="KW-1185">Reference proteome</keyword>
<dbReference type="GO" id="GO:0051539">
    <property type="term" value="F:4 iron, 4 sulfur cluster binding"/>
    <property type="evidence" value="ECO:0007669"/>
    <property type="project" value="TreeGrafter"/>
</dbReference>
<evidence type="ECO:0000259" key="1">
    <source>
        <dbReference type="Pfam" id="PF01048"/>
    </source>
</evidence>
<dbReference type="PANTHER" id="PTHR37822">
    <property type="entry name" value="SPORE PHOTOPRODUCT LYASE-RELATED"/>
    <property type="match status" value="1"/>
</dbReference>
<dbReference type="InterPro" id="IPR049539">
    <property type="entry name" value="SPL"/>
</dbReference>
<dbReference type="AlphaFoldDB" id="A0A7G1GAS0"/>
<dbReference type="SUPFAM" id="SSF53167">
    <property type="entry name" value="Purine and uridine phosphorylases"/>
    <property type="match status" value="1"/>
</dbReference>
<dbReference type="KEGG" id="ocy:OSSY52_14630"/>
<dbReference type="GO" id="GO:0003913">
    <property type="term" value="F:DNA photolyase activity"/>
    <property type="evidence" value="ECO:0007669"/>
    <property type="project" value="TreeGrafter"/>
</dbReference>
<protein>
    <recommendedName>
        <fullName evidence="1">Nucleoside phosphorylase domain-containing protein</fullName>
    </recommendedName>
</protein>
<dbReference type="PANTHER" id="PTHR37822:SF2">
    <property type="entry name" value="SPORE PHOTOPRODUCT LYASE"/>
    <property type="match status" value="1"/>
</dbReference>
<evidence type="ECO:0000313" key="3">
    <source>
        <dbReference type="Proteomes" id="UP000516361"/>
    </source>
</evidence>
<dbReference type="Gene3D" id="3.40.50.1580">
    <property type="entry name" value="Nucleoside phosphorylase domain"/>
    <property type="match status" value="1"/>
</dbReference>
<dbReference type="InterPro" id="IPR000845">
    <property type="entry name" value="Nucleoside_phosphorylase_d"/>
</dbReference>
<dbReference type="GO" id="GO:0042601">
    <property type="term" value="C:endospore-forming forespore"/>
    <property type="evidence" value="ECO:0007669"/>
    <property type="project" value="TreeGrafter"/>
</dbReference>
<dbReference type="InParanoid" id="A0A7G1GAS0"/>
<gene>
    <name evidence="2" type="ORF">OSSY52_14630</name>
</gene>
<evidence type="ECO:0000313" key="2">
    <source>
        <dbReference type="EMBL" id="BBE31322.1"/>
    </source>
</evidence>
<feature type="domain" description="Nucleoside phosphorylase" evidence="1">
    <location>
        <begin position="24"/>
        <end position="93"/>
    </location>
</feature>
<proteinExistence type="predicted"/>
<dbReference type="InterPro" id="IPR035994">
    <property type="entry name" value="Nucleoside_phosphorylase_sf"/>
</dbReference>
<dbReference type="RefSeq" id="WP_190613784.1">
    <property type="nucleotide sequence ID" value="NZ_AP018712.1"/>
</dbReference>
<dbReference type="Pfam" id="PF01048">
    <property type="entry name" value="PNP_UDP_1"/>
    <property type="match status" value="1"/>
</dbReference>
<sequence>MVYIVIAMYSEALPIIKNFNLKKENNVYIGENIRLIITGIGKINSAIETTKLLMKYKPKENDIIINLGTCGTKLKKYKDGDIFLCNKILDHDSKKIYYLDMLLSTEFKEGSIETFSKVVTEKNEVKENLVDMESSGFYKAAINFFEQHKIFLLKIVSDHLTDDISKEEIIDFIEMNIEKIKNFIDKVKNIEIKEIFTKEEKIYIEKICEDLNFSVTQKRKIINTFKYSKLKNGKIFKLPNLIDIPKNKVERKKIFEKLEQELLK</sequence>